<dbReference type="EMBL" id="QKQP01000005">
    <property type="protein sequence ID" value="PZD80737.1"/>
    <property type="molecule type" value="Genomic_DNA"/>
</dbReference>
<accession>A0A2W1KN92</accession>
<evidence type="ECO:0000313" key="3">
    <source>
        <dbReference type="Proteomes" id="UP000248886"/>
    </source>
</evidence>
<organism evidence="2 3">
    <name type="scientific">Acidithiobacillus ferrooxidans</name>
    <name type="common">Thiobacillus ferrooxidans</name>
    <dbReference type="NCBI Taxonomy" id="920"/>
    <lineage>
        <taxon>Bacteria</taxon>
        <taxon>Pseudomonadati</taxon>
        <taxon>Pseudomonadota</taxon>
        <taxon>Acidithiobacillia</taxon>
        <taxon>Acidithiobacillales</taxon>
        <taxon>Acidithiobacillaceae</taxon>
        <taxon>Acidithiobacillus</taxon>
    </lineage>
</organism>
<name>A0A2W1KN92_ACIFR</name>
<feature type="region of interest" description="Disordered" evidence="1">
    <location>
        <begin position="1"/>
        <end position="69"/>
    </location>
</feature>
<gene>
    <name evidence="2" type="ORF">DN052_09885</name>
</gene>
<comment type="caution">
    <text evidence="2">The sequence shown here is derived from an EMBL/GenBank/DDBJ whole genome shotgun (WGS) entry which is preliminary data.</text>
</comment>
<dbReference type="AlphaFoldDB" id="A0A2W1KN92"/>
<protein>
    <submittedName>
        <fullName evidence="2">Uncharacterized protein</fullName>
    </submittedName>
</protein>
<dbReference type="Proteomes" id="UP000248886">
    <property type="component" value="Unassembled WGS sequence"/>
</dbReference>
<evidence type="ECO:0000256" key="1">
    <source>
        <dbReference type="SAM" id="MobiDB-lite"/>
    </source>
</evidence>
<evidence type="ECO:0000313" key="2">
    <source>
        <dbReference type="EMBL" id="PZD80737.1"/>
    </source>
</evidence>
<proteinExistence type="predicted"/>
<reference evidence="2 3" key="1">
    <citation type="submission" date="2018-06" db="EMBL/GenBank/DDBJ databases">
        <title>Draft sequence of Acidithiobacillus ferrooxidans CCM 4253.</title>
        <authorList>
            <person name="Moya-Beltran A."/>
            <person name="Castro M."/>
            <person name="Covarrubias P.C."/>
            <person name="Issotta F."/>
            <person name="Janiczek O."/>
            <person name="Mandl M."/>
            <person name="Kucera J."/>
            <person name="Quatrini R."/>
        </authorList>
    </citation>
    <scope>NUCLEOTIDE SEQUENCE [LARGE SCALE GENOMIC DNA]</scope>
    <source>
        <strain evidence="2 3">CCM 4253</strain>
    </source>
</reference>
<sequence>MPACSSALPEKSGRISTRPVRRARRWPDESAAPRPDAPTPSAPDEAPRAGAVKPARRRQAPHSGDSSFLPYAPALYARRCLSRMKPCVGIRNFCAKPGVWPCADIYWITCGSDFHGRGKWRYGPQQNVTVWR</sequence>